<evidence type="ECO:0000313" key="2">
    <source>
        <dbReference type="EMBL" id="KPI35809.1"/>
    </source>
</evidence>
<dbReference type="PANTHER" id="PTHR42791:SF1">
    <property type="entry name" value="N-ACETYLTRANSFERASE DOMAIN-CONTAINING PROTEIN"/>
    <property type="match status" value="1"/>
</dbReference>
<feature type="domain" description="N-acetyltransferase" evidence="1">
    <location>
        <begin position="63"/>
        <end position="200"/>
    </location>
</feature>
<proteinExistence type="predicted"/>
<dbReference type="OrthoDB" id="2744543at2759"/>
<evidence type="ECO:0000313" key="3">
    <source>
        <dbReference type="Proteomes" id="UP000038010"/>
    </source>
</evidence>
<organism evidence="2 3">
    <name type="scientific">Cyphellophora attinorum</name>
    <dbReference type="NCBI Taxonomy" id="1664694"/>
    <lineage>
        <taxon>Eukaryota</taxon>
        <taxon>Fungi</taxon>
        <taxon>Dikarya</taxon>
        <taxon>Ascomycota</taxon>
        <taxon>Pezizomycotina</taxon>
        <taxon>Eurotiomycetes</taxon>
        <taxon>Chaetothyriomycetidae</taxon>
        <taxon>Chaetothyriales</taxon>
        <taxon>Cyphellophoraceae</taxon>
        <taxon>Cyphellophora</taxon>
    </lineage>
</organism>
<comment type="caution">
    <text evidence="2">The sequence shown here is derived from an EMBL/GenBank/DDBJ whole genome shotgun (WGS) entry which is preliminary data.</text>
</comment>
<dbReference type="AlphaFoldDB" id="A0A0N0NIS9"/>
<dbReference type="PANTHER" id="PTHR42791">
    <property type="entry name" value="GNAT FAMILY ACETYLTRANSFERASE"/>
    <property type="match status" value="1"/>
</dbReference>
<reference evidence="2 3" key="1">
    <citation type="submission" date="2015-06" db="EMBL/GenBank/DDBJ databases">
        <title>Draft genome of the ant-associated black yeast Phialophora attae CBS 131958.</title>
        <authorList>
            <person name="Moreno L.F."/>
            <person name="Stielow B.J."/>
            <person name="de Hoog S."/>
            <person name="Vicente V.A."/>
            <person name="Weiss V.A."/>
            <person name="de Vries M."/>
            <person name="Cruz L.M."/>
            <person name="Souza E.M."/>
        </authorList>
    </citation>
    <scope>NUCLEOTIDE SEQUENCE [LARGE SCALE GENOMIC DNA]</scope>
    <source>
        <strain evidence="2 3">CBS 131958</strain>
    </source>
</reference>
<dbReference type="PROSITE" id="PS51186">
    <property type="entry name" value="GNAT"/>
    <property type="match status" value="1"/>
</dbReference>
<dbReference type="GeneID" id="28731836"/>
<dbReference type="SUPFAM" id="SSF55729">
    <property type="entry name" value="Acyl-CoA N-acyltransferases (Nat)"/>
    <property type="match status" value="1"/>
</dbReference>
<dbReference type="Pfam" id="PF00583">
    <property type="entry name" value="Acetyltransf_1"/>
    <property type="match status" value="1"/>
</dbReference>
<dbReference type="GO" id="GO:0016747">
    <property type="term" value="F:acyltransferase activity, transferring groups other than amino-acyl groups"/>
    <property type="evidence" value="ECO:0007669"/>
    <property type="project" value="InterPro"/>
</dbReference>
<protein>
    <recommendedName>
        <fullName evidence="1">N-acetyltransferase domain-containing protein</fullName>
    </recommendedName>
</protein>
<dbReference type="InterPro" id="IPR016181">
    <property type="entry name" value="Acyl_CoA_acyltransferase"/>
</dbReference>
<evidence type="ECO:0000259" key="1">
    <source>
        <dbReference type="PROSITE" id="PS51186"/>
    </source>
</evidence>
<name>A0A0N0NIS9_9EURO</name>
<dbReference type="STRING" id="1664694.A0A0N0NIS9"/>
<dbReference type="InterPro" id="IPR052523">
    <property type="entry name" value="Trichothecene_AcTrans"/>
</dbReference>
<accession>A0A0N0NIS9</accession>
<gene>
    <name evidence="2" type="ORF">AB675_11135</name>
</gene>
<dbReference type="Gene3D" id="3.40.630.30">
    <property type="match status" value="1"/>
</dbReference>
<dbReference type="CDD" id="cd04301">
    <property type="entry name" value="NAT_SF"/>
    <property type="match status" value="1"/>
</dbReference>
<sequence length="208" mass="23416">MPALVLVPASPSDAEQLAPIQLEAWSQDVGFTTIFPKGATPDTIQHTVAQMEKDMDDMTQHIMLVKDAMSGDIAAYAMWQFIPQRGHDSVEREMLTDHFPLPKDANLEVGNRLIHNGVRKHHEVVTKHFGHGSPHAYLHAIATNPRYRRQGAASMLMKWGIERADDLGLPCYIELRLVRRTSMSSMGLKWWNYSSLKFLPATTTIISV</sequence>
<dbReference type="EMBL" id="LFJN01000036">
    <property type="protein sequence ID" value="KPI35809.1"/>
    <property type="molecule type" value="Genomic_DNA"/>
</dbReference>
<dbReference type="InterPro" id="IPR000182">
    <property type="entry name" value="GNAT_dom"/>
</dbReference>
<dbReference type="RefSeq" id="XP_017995772.1">
    <property type="nucleotide sequence ID" value="XM_018139956.1"/>
</dbReference>
<keyword evidence="3" id="KW-1185">Reference proteome</keyword>
<dbReference type="Proteomes" id="UP000038010">
    <property type="component" value="Unassembled WGS sequence"/>
</dbReference>
<dbReference type="VEuPathDB" id="FungiDB:AB675_11135"/>